<dbReference type="EMBL" id="CP150951">
    <property type="protein sequence ID" value="WZC50214.1"/>
    <property type="molecule type" value="Genomic_DNA"/>
</dbReference>
<evidence type="ECO:0000259" key="3">
    <source>
        <dbReference type="Pfam" id="PF01467"/>
    </source>
</evidence>
<keyword evidence="1" id="KW-0808">Transferase</keyword>
<feature type="domain" description="Cytidyltransferase-like" evidence="3">
    <location>
        <begin position="306"/>
        <end position="418"/>
    </location>
</feature>
<organism evidence="4 5">
    <name type="scientific">Yoonia phaeophyticola</name>
    <dbReference type="NCBI Taxonomy" id="3137369"/>
    <lineage>
        <taxon>Bacteria</taxon>
        <taxon>Pseudomonadati</taxon>
        <taxon>Pseudomonadota</taxon>
        <taxon>Alphaproteobacteria</taxon>
        <taxon>Rhodobacterales</taxon>
        <taxon>Paracoccaceae</taxon>
        <taxon>Yoonia</taxon>
    </lineage>
</organism>
<dbReference type="GO" id="GO:0016779">
    <property type="term" value="F:nucleotidyltransferase activity"/>
    <property type="evidence" value="ECO:0007669"/>
    <property type="project" value="UniProtKB-KW"/>
</dbReference>
<dbReference type="PANTHER" id="PTHR43793">
    <property type="entry name" value="FAD SYNTHASE"/>
    <property type="match status" value="1"/>
</dbReference>
<name>A0ABZ2V7K7_9RHOB</name>
<dbReference type="NCBIfam" id="TIGR00125">
    <property type="entry name" value="cyt_tran_rel"/>
    <property type="match status" value="1"/>
</dbReference>
<proteinExistence type="predicted"/>
<keyword evidence="2 4" id="KW-0548">Nucleotidyltransferase</keyword>
<dbReference type="InterPro" id="IPR014729">
    <property type="entry name" value="Rossmann-like_a/b/a_fold"/>
</dbReference>
<dbReference type="RefSeq" id="WP_341368322.1">
    <property type="nucleotide sequence ID" value="NZ_CP150951.2"/>
</dbReference>
<dbReference type="Proteomes" id="UP001440612">
    <property type="component" value="Chromosome"/>
</dbReference>
<evidence type="ECO:0000256" key="2">
    <source>
        <dbReference type="ARBA" id="ARBA00022695"/>
    </source>
</evidence>
<dbReference type="Pfam" id="PF01467">
    <property type="entry name" value="CTP_transf_like"/>
    <property type="match status" value="1"/>
</dbReference>
<keyword evidence="5" id="KW-1185">Reference proteome</keyword>
<evidence type="ECO:0000313" key="4">
    <source>
        <dbReference type="EMBL" id="WZC50214.1"/>
    </source>
</evidence>
<dbReference type="InterPro" id="IPR004821">
    <property type="entry name" value="Cyt_trans-like"/>
</dbReference>
<reference evidence="5" key="1">
    <citation type="submission" date="2024-04" db="EMBL/GenBank/DDBJ databases">
        <title>Phylogenomic analyses of a clade within the roseobacter group suggest taxonomic reassignments of species of the genera Aestuariivita, Citreicella, Loktanella, Nautella, Pelagibaca, Ruegeria, Thalassobius, Thiobacimonas and Tropicibacter, and the proposal o.</title>
        <authorList>
            <person name="Jeon C.O."/>
        </authorList>
    </citation>
    <scope>NUCLEOTIDE SEQUENCE [LARGE SCALE GENOMIC DNA]</scope>
    <source>
        <strain evidence="5">BS5-3</strain>
    </source>
</reference>
<dbReference type="InterPro" id="IPR050385">
    <property type="entry name" value="Archaeal_FAD_synthase"/>
</dbReference>
<dbReference type="PANTHER" id="PTHR43793:SF1">
    <property type="entry name" value="FAD SYNTHASE"/>
    <property type="match status" value="1"/>
</dbReference>
<sequence>MQADADQKLAALHAEAKEALISGTINGRPRFKFQALKGLPVAQRRSPMFHEAFIMFAVVARAMPARAHGRMSMLYAAREKANELDKYTAFEKLLEKHSGGVSFSAHGFVTTRLGDVDAAEIYGGVHQVVQQLKSLGYAVFANSGTLLGLIRDKAPIAYDDDIDLAVIFDVAGPDEAAAAFFRLFDQLKSIGIDAYLAGRGGAIIKLPSIAGFQVDLFPAYGTDDNFSVYPYAAGTLQRSDIVPLGTCEVSGLPIPAAPLRVLEQNYGSGWRTPNPRFVFPWKAQNRKFAKLLAAIETNTNKPKTILTYGTFDLFHVGHVHLLRRLAALGDRLIVGCSTDEFNDIKGKKCIMPYADREIILRACRYVDDVIPEHSWDQKADDIKRFDADIFAMGDDWAGKFDELSAHCEVIYLPRTEGVSTTGLRWIVADNTPS</sequence>
<dbReference type="Gene3D" id="3.40.50.620">
    <property type="entry name" value="HUPs"/>
    <property type="match status" value="1"/>
</dbReference>
<dbReference type="SUPFAM" id="SSF52374">
    <property type="entry name" value="Nucleotidylyl transferase"/>
    <property type="match status" value="1"/>
</dbReference>
<accession>A0ABZ2V7K7</accession>
<protein>
    <submittedName>
        <fullName evidence="4">Adenylyltransferase/cytidyltransferase family protein</fullName>
    </submittedName>
</protein>
<evidence type="ECO:0000256" key="1">
    <source>
        <dbReference type="ARBA" id="ARBA00022679"/>
    </source>
</evidence>
<gene>
    <name evidence="4" type="ORF">AABB29_06125</name>
</gene>
<evidence type="ECO:0000313" key="5">
    <source>
        <dbReference type="Proteomes" id="UP001440612"/>
    </source>
</evidence>